<feature type="binding site" evidence="4">
    <location>
        <position position="133"/>
    </location>
    <ligand>
        <name>substrate</name>
    </ligand>
</feature>
<evidence type="ECO:0000313" key="7">
    <source>
        <dbReference type="EMBL" id="SEJ29078.1"/>
    </source>
</evidence>
<dbReference type="InterPro" id="IPR005000">
    <property type="entry name" value="Aldolase/citrate-lyase_domain"/>
</dbReference>
<dbReference type="Gene3D" id="3.20.20.60">
    <property type="entry name" value="Phosphoenolpyruvate-binding domains"/>
    <property type="match status" value="1"/>
</dbReference>
<accession>A0A1H6XJ01</accession>
<keyword evidence="3 5" id="KW-0460">Magnesium</keyword>
<dbReference type="PANTHER" id="PTHR32308">
    <property type="entry name" value="LYASE BETA SUBUNIT, PUTATIVE (AFU_ORTHOLOGUE AFUA_4G13030)-RELATED"/>
    <property type="match status" value="1"/>
</dbReference>
<dbReference type="Pfam" id="PF03328">
    <property type="entry name" value="HpcH_HpaI"/>
    <property type="match status" value="1"/>
</dbReference>
<evidence type="ECO:0000256" key="3">
    <source>
        <dbReference type="ARBA" id="ARBA00022842"/>
    </source>
</evidence>
<protein>
    <submittedName>
        <fullName evidence="7">Citrate lyase subunit beta / citryl-CoA lyase</fullName>
    </submittedName>
</protein>
<dbReference type="InterPro" id="IPR040442">
    <property type="entry name" value="Pyrv_kinase-like_dom_sf"/>
</dbReference>
<evidence type="ECO:0000259" key="6">
    <source>
        <dbReference type="Pfam" id="PF03328"/>
    </source>
</evidence>
<dbReference type="AlphaFoldDB" id="A0A1H6XJ01"/>
<dbReference type="InterPro" id="IPR015813">
    <property type="entry name" value="Pyrv/PenolPyrv_kinase-like_dom"/>
</dbReference>
<feature type="binding site" evidence="5">
    <location>
        <position position="133"/>
    </location>
    <ligand>
        <name>Mg(2+)</name>
        <dbReference type="ChEBI" id="CHEBI:18420"/>
    </ligand>
</feature>
<dbReference type="GO" id="GO:0000287">
    <property type="term" value="F:magnesium ion binding"/>
    <property type="evidence" value="ECO:0007669"/>
    <property type="project" value="TreeGrafter"/>
</dbReference>
<proteinExistence type="predicted"/>
<name>A0A1H6XJ01_9FLAO</name>
<dbReference type="GeneID" id="82258345"/>
<reference evidence="7 8" key="1">
    <citation type="submission" date="2016-10" db="EMBL/GenBank/DDBJ databases">
        <authorList>
            <person name="de Groot N.N."/>
        </authorList>
    </citation>
    <scope>NUCLEOTIDE SEQUENCE [LARGE SCALE GENOMIC DNA]</scope>
    <source>
        <strain evidence="7 8">DSM 23048</strain>
    </source>
</reference>
<evidence type="ECO:0000256" key="2">
    <source>
        <dbReference type="ARBA" id="ARBA00022723"/>
    </source>
</evidence>
<dbReference type="GO" id="GO:0016829">
    <property type="term" value="F:lyase activity"/>
    <property type="evidence" value="ECO:0007669"/>
    <property type="project" value="UniProtKB-KW"/>
</dbReference>
<feature type="binding site" evidence="5">
    <location>
        <position position="160"/>
    </location>
    <ligand>
        <name>Mg(2+)</name>
        <dbReference type="ChEBI" id="CHEBI:18420"/>
    </ligand>
</feature>
<dbReference type="RefSeq" id="WP_074747511.1">
    <property type="nucleotide sequence ID" value="NZ_FNYS01000022.1"/>
</dbReference>
<dbReference type="Proteomes" id="UP000183077">
    <property type="component" value="Unassembled WGS sequence"/>
</dbReference>
<dbReference type="GO" id="GO:0006107">
    <property type="term" value="P:oxaloacetate metabolic process"/>
    <property type="evidence" value="ECO:0007669"/>
    <property type="project" value="TreeGrafter"/>
</dbReference>
<feature type="binding site" evidence="4">
    <location>
        <position position="70"/>
    </location>
    <ligand>
        <name>substrate</name>
    </ligand>
</feature>
<evidence type="ECO:0000256" key="1">
    <source>
        <dbReference type="ARBA" id="ARBA00001946"/>
    </source>
</evidence>
<evidence type="ECO:0000256" key="5">
    <source>
        <dbReference type="PIRSR" id="PIRSR015582-2"/>
    </source>
</evidence>
<dbReference type="InterPro" id="IPR011206">
    <property type="entry name" value="Citrate_lyase_beta/mcl1/mcl2"/>
</dbReference>
<keyword evidence="7" id="KW-0456">Lyase</keyword>
<dbReference type="SUPFAM" id="SSF51621">
    <property type="entry name" value="Phosphoenolpyruvate/pyruvate domain"/>
    <property type="match status" value="1"/>
</dbReference>
<feature type="domain" description="HpcH/HpaI aldolase/citrate lyase" evidence="6">
    <location>
        <begin position="8"/>
        <end position="228"/>
    </location>
</feature>
<dbReference type="PIRSF" id="PIRSF015582">
    <property type="entry name" value="Cit_lyase_B"/>
    <property type="match status" value="1"/>
</dbReference>
<organism evidence="7 8">
    <name type="scientific">Myroides marinus</name>
    <dbReference type="NCBI Taxonomy" id="703342"/>
    <lineage>
        <taxon>Bacteria</taxon>
        <taxon>Pseudomonadati</taxon>
        <taxon>Bacteroidota</taxon>
        <taxon>Flavobacteriia</taxon>
        <taxon>Flavobacteriales</taxon>
        <taxon>Flavobacteriaceae</taxon>
        <taxon>Myroides</taxon>
    </lineage>
</organism>
<evidence type="ECO:0000313" key="8">
    <source>
        <dbReference type="Proteomes" id="UP000183077"/>
    </source>
</evidence>
<keyword evidence="2 5" id="KW-0479">Metal-binding</keyword>
<dbReference type="EMBL" id="FNYS01000022">
    <property type="protein sequence ID" value="SEJ29078.1"/>
    <property type="molecule type" value="Genomic_DNA"/>
</dbReference>
<evidence type="ECO:0000256" key="4">
    <source>
        <dbReference type="PIRSR" id="PIRSR015582-1"/>
    </source>
</evidence>
<sequence length="294" mass="32762">MRRDYLLRSLMFVPSHNRKLMESASRQNADVLLLDIEDSVQPLSNKKIARAMILEYLESGKFKGKTLFPRVNDRESGELLNDVLDLTVDGIEGFMYPKAKTGEDVYFFDKLLEIIEYQKGIEIGTFKIIPLIETSAAVLNVQDICKASARVIAIAYGSEDFITDLEGNHDIAHDSLQVPRAIIAMGARANDVIPIDTVHVRVHDLEDLEVNLKNSVNLGFEGMLVLNPKELPLVHQYYSPTDQDVLDAREMLTLAEEAANNGEGVAIKGGKFIGPPMIKAAKKILLKDLLIKSK</sequence>
<dbReference type="PANTHER" id="PTHR32308:SF1">
    <property type="entry name" value="HPCH_HPAI ALDOLASE_CITRATE LYASE DOMAIN-CONTAINING PROTEIN"/>
    <property type="match status" value="1"/>
</dbReference>
<comment type="cofactor">
    <cofactor evidence="1">
        <name>Mg(2+)</name>
        <dbReference type="ChEBI" id="CHEBI:18420"/>
    </cofactor>
</comment>
<gene>
    <name evidence="7" type="ORF">SAMN04488018_1227</name>
</gene>